<sequence length="206" mass="24951">MQEKPFDQQKYFKDWLKFLDENEIRFQLITASLYVTAYDLLIDTIIRKIEEFYIDGFDEDGFIISKRYTTEVRGLFKKDIVIASSMWLLNNKVITEAEIEKIKIFKTHRNELAHELSKMITDSDANTKTDFIKEIRDIYFKIHKWWFIEFEVQINPDLSYLDTNKLNYDEVLMLQLLPMDYMLNIVNDEIKKRSFRKIKIQNDNKM</sequence>
<dbReference type="EMBL" id="CP003280">
    <property type="protein sequence ID" value="AFL80504.1"/>
    <property type="molecule type" value="Genomic_DNA"/>
</dbReference>
<reference evidence="1 2" key="1">
    <citation type="submission" date="2012-06" db="EMBL/GenBank/DDBJ databases">
        <title>The complete genome of Aequorivita sublithincola DSM 14238.</title>
        <authorList>
            <consortium name="US DOE Joint Genome Institute (JGI-PGF)"/>
            <person name="Lucas S."/>
            <person name="Copeland A."/>
            <person name="Lapidus A."/>
            <person name="Goodwin L."/>
            <person name="Pitluck S."/>
            <person name="Peters L."/>
            <person name="Munk A.C.C."/>
            <person name="Kyrpides N."/>
            <person name="Mavromatis K."/>
            <person name="Pagani I."/>
            <person name="Ivanova N."/>
            <person name="Ovchinnikova G."/>
            <person name="Zeytun A."/>
            <person name="Detter J.C."/>
            <person name="Han C."/>
            <person name="Land M."/>
            <person name="Hauser L."/>
            <person name="Markowitz V."/>
            <person name="Cheng J.-F."/>
            <person name="Hugenholtz P."/>
            <person name="Woyke T."/>
            <person name="Wu D."/>
            <person name="Tindall B."/>
            <person name="Faehnrich R."/>
            <person name="Brambilla E."/>
            <person name="Klenk H.-P."/>
            <person name="Eisen J.A."/>
        </authorList>
    </citation>
    <scope>NUCLEOTIDE SEQUENCE [LARGE SCALE GENOMIC DNA]</scope>
    <source>
        <strain evidence="2">DSM 14238 / LMG 21431 / ACAM 643 / 9-3</strain>
    </source>
</reference>
<evidence type="ECO:0000313" key="2">
    <source>
        <dbReference type="Proteomes" id="UP000006049"/>
    </source>
</evidence>
<dbReference type="AlphaFoldDB" id="I3YU36"/>
<gene>
    <name evidence="1" type="ordered locus">Aeqsu_1003</name>
</gene>
<dbReference type="OrthoDB" id="283359at2"/>
<proteinExistence type="predicted"/>
<dbReference type="Proteomes" id="UP000006049">
    <property type="component" value="Chromosome"/>
</dbReference>
<dbReference type="HOGENOM" id="CLU_115269_0_0_10"/>
<keyword evidence="2" id="KW-1185">Reference proteome</keyword>
<dbReference type="eggNOG" id="ENOG5032ZCY">
    <property type="taxonomic scope" value="Bacteria"/>
</dbReference>
<accession>I3YU36</accession>
<organism evidence="1 2">
    <name type="scientific">Aequorivita sublithincola (strain DSM 14238 / LMG 21431 / ACAM 643 / 9-3)</name>
    <dbReference type="NCBI Taxonomy" id="746697"/>
    <lineage>
        <taxon>Bacteria</taxon>
        <taxon>Pseudomonadati</taxon>
        <taxon>Bacteroidota</taxon>
        <taxon>Flavobacteriia</taxon>
        <taxon>Flavobacteriales</taxon>
        <taxon>Flavobacteriaceae</taxon>
        <taxon>Aequorivita</taxon>
    </lineage>
</organism>
<dbReference type="KEGG" id="asl:Aeqsu_1003"/>
<dbReference type="STRING" id="746697.Aeqsu_1003"/>
<evidence type="ECO:0000313" key="1">
    <source>
        <dbReference type="EMBL" id="AFL80504.1"/>
    </source>
</evidence>
<protein>
    <submittedName>
        <fullName evidence="1">Uncharacterized protein</fullName>
    </submittedName>
</protein>
<dbReference type="RefSeq" id="WP_014781762.1">
    <property type="nucleotide sequence ID" value="NC_018013.1"/>
</dbReference>
<name>I3YU36_AEQSU</name>